<protein>
    <submittedName>
        <fullName evidence="1">Uncharacterized protein</fullName>
    </submittedName>
</protein>
<proteinExistence type="predicted"/>
<name>A0A222P4M4_9GAMM</name>
<reference evidence="2" key="1">
    <citation type="submission" date="2016-07" db="EMBL/GenBank/DDBJ databases">
        <authorList>
            <person name="Florea S."/>
            <person name="Webb J.S."/>
            <person name="Jaromczyk J."/>
            <person name="Schardl C.L."/>
        </authorList>
    </citation>
    <scope>NUCLEOTIDE SEQUENCE [LARGE SCALE GENOMIC DNA]</scope>
    <source>
        <strain evidence="2">CDC-D5610</strain>
    </source>
</reference>
<gene>
    <name evidence="1" type="ORF">clem_11130</name>
</gene>
<accession>A0A222P4M4</accession>
<dbReference type="Proteomes" id="UP000201728">
    <property type="component" value="Chromosome"/>
</dbReference>
<sequence>MPTQEKIREKVGKTYASAKKHLKNVVKVDDPETKKAIKHFHKVLNLQSDLENYNDNDYQLACLSNEGLAKAYCQVTSGVNVEDVEYRKEQANQQFQKIQSPLIRHSILCQSVFISEIVEQNAEQTNNNLINC</sequence>
<dbReference type="RefSeq" id="WP_094091598.1">
    <property type="nucleotide sequence ID" value="NZ_CP016397.1"/>
</dbReference>
<organism evidence="1 2">
    <name type="scientific">Legionella clemsonensis</name>
    <dbReference type="NCBI Taxonomy" id="1867846"/>
    <lineage>
        <taxon>Bacteria</taxon>
        <taxon>Pseudomonadati</taxon>
        <taxon>Pseudomonadota</taxon>
        <taxon>Gammaproteobacteria</taxon>
        <taxon>Legionellales</taxon>
        <taxon>Legionellaceae</taxon>
        <taxon>Legionella</taxon>
    </lineage>
</organism>
<dbReference type="AlphaFoldDB" id="A0A222P4M4"/>
<evidence type="ECO:0000313" key="2">
    <source>
        <dbReference type="Proteomes" id="UP000201728"/>
    </source>
</evidence>
<keyword evidence="2" id="KW-1185">Reference proteome</keyword>
<dbReference type="EMBL" id="CP016397">
    <property type="protein sequence ID" value="ASQ46772.1"/>
    <property type="molecule type" value="Genomic_DNA"/>
</dbReference>
<evidence type="ECO:0000313" key="1">
    <source>
        <dbReference type="EMBL" id="ASQ46772.1"/>
    </source>
</evidence>
<dbReference type="KEGG" id="lcd:clem_11130"/>
<dbReference type="OrthoDB" id="9894527at2"/>